<name>A0ACC1I9A3_9FUNG</name>
<evidence type="ECO:0000313" key="1">
    <source>
        <dbReference type="EMBL" id="KAJ1888405.1"/>
    </source>
</evidence>
<protein>
    <submittedName>
        <fullName evidence="1">Uncharacterized protein</fullName>
    </submittedName>
</protein>
<comment type="caution">
    <text evidence="1">The sequence shown here is derived from an EMBL/GenBank/DDBJ whole genome shotgun (WGS) entry which is preliminary data.</text>
</comment>
<evidence type="ECO:0000313" key="2">
    <source>
        <dbReference type="Proteomes" id="UP001150581"/>
    </source>
</evidence>
<keyword evidence="2" id="KW-1185">Reference proteome</keyword>
<sequence length="634" mass="69342">MQVSIPSLIFAATLAATIAHGHVSSATKPIQPQLKNNDGLIIHPEPIPLLAITPNSAMDSVEYLGNAAVQFISQMVSIPQENVRVSHQFIDAFTGITHVHLVQTFSSMDISNSVANVNIRNNKVISSSHTFAPQMSLHKAAQFVKTSGDSAKEALGALAKHLDIPLTSSDLDQVTVFTVNNLLGGQQISIEGIPTKLALDGTAMAERAYVQNESEQLVPVWRIVVEQQDHWWNSYVDGSGKVVRLADWYSQSESYLVYPHNVLSPDDGQRRLLSNPANHVASPRGWATGKYTIGNNVWAQSNPNGGSSWRLNHRPKSASGKFSYPLDLTKEPATYVDASITQLFYTNNLMHDLSFIYGFTEEAGNFQDINYSGKGLANDSVIANTQDGSGTDNANFATPPDGQHPRMRMYIWTQTTPSRDSSLEQDIVAHEYTHGISNRLTGGAANSDCLSANESGGMGEGWSDAVANLLRLNTSHTPATDLILGDYVYRKNIRKYPYSTSITTNPSTYQFLDRPDYKEVHSIGEVWAEMLYEATWALITKNGMAESLFARDLTKGNSIMLQILLDGMKLQPCNPSFVDARNAILQAESNLTSGSNRCVLWKAFAKRGLGVNAAGKDGTTHTEDFSVPAECLKI</sequence>
<dbReference type="EMBL" id="JANBPG010001762">
    <property type="protein sequence ID" value="KAJ1888405.1"/>
    <property type="molecule type" value="Genomic_DNA"/>
</dbReference>
<proteinExistence type="predicted"/>
<reference evidence="1" key="1">
    <citation type="submission" date="2022-07" db="EMBL/GenBank/DDBJ databases">
        <title>Phylogenomic reconstructions and comparative analyses of Kickxellomycotina fungi.</title>
        <authorList>
            <person name="Reynolds N.K."/>
            <person name="Stajich J.E."/>
            <person name="Barry K."/>
            <person name="Grigoriev I.V."/>
            <person name="Crous P."/>
            <person name="Smith M.E."/>
        </authorList>
    </citation>
    <scope>NUCLEOTIDE SEQUENCE</scope>
    <source>
        <strain evidence="1">Benny 63K</strain>
    </source>
</reference>
<organism evidence="1 2">
    <name type="scientific">Kickxella alabastrina</name>
    <dbReference type="NCBI Taxonomy" id="61397"/>
    <lineage>
        <taxon>Eukaryota</taxon>
        <taxon>Fungi</taxon>
        <taxon>Fungi incertae sedis</taxon>
        <taxon>Zoopagomycota</taxon>
        <taxon>Kickxellomycotina</taxon>
        <taxon>Kickxellomycetes</taxon>
        <taxon>Kickxellales</taxon>
        <taxon>Kickxellaceae</taxon>
        <taxon>Kickxella</taxon>
    </lineage>
</organism>
<gene>
    <name evidence="1" type="ORF">LPJ66_008595</name>
</gene>
<dbReference type="Proteomes" id="UP001150581">
    <property type="component" value="Unassembled WGS sequence"/>
</dbReference>
<accession>A0ACC1I9A3</accession>